<feature type="domain" description="Lantibiotic dehydratase N-terminal" evidence="1">
    <location>
        <begin position="157"/>
        <end position="461"/>
    </location>
</feature>
<keyword evidence="3" id="KW-1185">Reference proteome</keyword>
<reference evidence="2 3" key="1">
    <citation type="submission" date="2021-07" db="EMBL/GenBank/DDBJ databases">
        <title>Sequencing Streptomyces halstedii LGO-A4 genome an citrus endophytic actinomycete.</title>
        <authorList>
            <person name="Samborskyy M."/>
            <person name="Scott N."/>
            <person name="Deglau R."/>
            <person name="Dickens S."/>
            <person name="Oliveira L.G."/>
        </authorList>
    </citation>
    <scope>NUCLEOTIDE SEQUENCE [LARGE SCALE GENOMIC DNA]</scope>
    <source>
        <strain evidence="2 3">LGO-A4</strain>
    </source>
</reference>
<protein>
    <submittedName>
        <fullName evidence="2">Lantibiotic dehydratase family protein</fullName>
    </submittedName>
</protein>
<evidence type="ECO:0000313" key="2">
    <source>
        <dbReference type="EMBL" id="MBV7671708.1"/>
    </source>
</evidence>
<accession>A0ABS6TUK1</accession>
<dbReference type="Proteomes" id="UP000735541">
    <property type="component" value="Unassembled WGS sequence"/>
</dbReference>
<dbReference type="Pfam" id="PF04738">
    <property type="entry name" value="Lant_dehydr_N"/>
    <property type="match status" value="2"/>
</dbReference>
<evidence type="ECO:0000259" key="1">
    <source>
        <dbReference type="Pfam" id="PF04738"/>
    </source>
</evidence>
<sequence>MTLMTSDTAAPTTRWEPGRRFLLRAAGLPVESVRGLRCAGTRRWADQVLDGEERLTEGGAALSDLLHGLVEAADATGGDARRALLTLRRQVYNNRLPADPGAAVRLVGALDEAAGARTAAWLDDRAAHARLLAEGPALLAGELRSARAELRRALSRDRLRLGLLLASPTLDGRLDGYLRDTSPEPGKRMRKIERSALTYLYRTACKTSPFSTLTAVAAGTFEDGPADGTARDTPALRIDGEWRSQVRLNVVALGRLADLIMADPVRRQDLPVVLSPGWGRDEDRIRYVRQWVTTGDDSAAVTFDAVRDRLFYLRNSGTLERLLAFFGSHDRPRHRDLVARLRAEHGADEAECERYAAALLQLGMVQVPGLRTDVHSPDPLGSFQQALRALAAPWADAVADALDGPAACLAAYPAAPLAERRTLLHTLREQLLDVQRDLGAQAPALPQTLLYEDVSAGDDVTAPGGLLAGETGRSLRAVEGILPMFDITLPQRITLHGFFTARYGRGGRCDDLLGLVHDFHEDFFDQYVSFTAKRTAFDETGRYVPEENWLGQSALRTLDDARRHFATGMARLWEEHGTADEIHLPDGLLTSVADQLAPLASDFVPQSHHLQVARPGPDRPGEPLVVLNRSYGGLAFPFSRFTHVYDTPGADGPGLSARLREELRERQPEGAVFAELTGGQITSNLNLHGRLTDFQIVCPGETSTVPEADRLHLDDLYLEHDEATDRLVLRSRRLDREVVPVYLGYLVPVALPEIPRTLLLLSPSTMTPTDLWGGVPESPSVDGVTRRPRVRHGDVVVSRRSWTADAAALPVREPGTDASGWFLQWRRWRRAHGLPDQVFATTLRDGRRALGAKPLYVDFDSPLSLTAFDALVDREPGTTVVLREMLPAEDGLHLTSDEGHHVAELAVETFTSRSRTEDGPTCPN</sequence>
<feature type="domain" description="Lantibiotic dehydratase N-terminal" evidence="1">
    <location>
        <begin position="638"/>
        <end position="864"/>
    </location>
</feature>
<organism evidence="2 3">
    <name type="scientific">Streptomyces halstedii</name>
    <dbReference type="NCBI Taxonomy" id="1944"/>
    <lineage>
        <taxon>Bacteria</taxon>
        <taxon>Bacillati</taxon>
        <taxon>Actinomycetota</taxon>
        <taxon>Actinomycetes</taxon>
        <taxon>Kitasatosporales</taxon>
        <taxon>Streptomycetaceae</taxon>
        <taxon>Streptomyces</taxon>
    </lineage>
</organism>
<evidence type="ECO:0000313" key="3">
    <source>
        <dbReference type="Proteomes" id="UP000735541"/>
    </source>
</evidence>
<dbReference type="EMBL" id="JAHUVW010000001">
    <property type="protein sequence ID" value="MBV7671708.1"/>
    <property type="molecule type" value="Genomic_DNA"/>
</dbReference>
<dbReference type="RefSeq" id="WP_228870406.1">
    <property type="nucleotide sequence ID" value="NZ_JAHUVW010000001.1"/>
</dbReference>
<proteinExistence type="predicted"/>
<comment type="caution">
    <text evidence="2">The sequence shown here is derived from an EMBL/GenBank/DDBJ whole genome shotgun (WGS) entry which is preliminary data.</text>
</comment>
<name>A0ABS6TUK1_STRHA</name>
<dbReference type="InterPro" id="IPR006827">
    <property type="entry name" value="Lant_deHydtase_N"/>
</dbReference>
<gene>
    <name evidence="2" type="ORF">STHAL_19870</name>
</gene>